<dbReference type="InterPro" id="IPR012961">
    <property type="entry name" value="Ski2/MTR4_C"/>
</dbReference>
<evidence type="ECO:0000259" key="10">
    <source>
        <dbReference type="PROSITE" id="PS51192"/>
    </source>
</evidence>
<dbReference type="Proteomes" id="UP001190700">
    <property type="component" value="Unassembled WGS sequence"/>
</dbReference>
<dbReference type="GO" id="GO:0005524">
    <property type="term" value="F:ATP binding"/>
    <property type="evidence" value="ECO:0007669"/>
    <property type="project" value="UniProtKB-KW"/>
</dbReference>
<dbReference type="CDD" id="cd18795">
    <property type="entry name" value="SF2_C_Ski2"/>
    <property type="match status" value="1"/>
</dbReference>
<dbReference type="FunFam" id="3.40.50.300:FF:000083">
    <property type="entry name" value="ATP-dependent RNA helicase DOB1"/>
    <property type="match status" value="1"/>
</dbReference>
<dbReference type="GO" id="GO:0003724">
    <property type="term" value="F:RNA helicase activity"/>
    <property type="evidence" value="ECO:0007669"/>
    <property type="project" value="InterPro"/>
</dbReference>
<dbReference type="PIRSF" id="PIRSF005198">
    <property type="entry name" value="Antiviral_helicase_SKI2"/>
    <property type="match status" value="1"/>
</dbReference>
<dbReference type="SMART" id="SM01142">
    <property type="entry name" value="DSHCT"/>
    <property type="match status" value="1"/>
</dbReference>
<keyword evidence="5" id="KW-0067">ATP-binding</keyword>
<organism evidence="12 13">
    <name type="scientific">Cymbomonas tetramitiformis</name>
    <dbReference type="NCBI Taxonomy" id="36881"/>
    <lineage>
        <taxon>Eukaryota</taxon>
        <taxon>Viridiplantae</taxon>
        <taxon>Chlorophyta</taxon>
        <taxon>Pyramimonadophyceae</taxon>
        <taxon>Pyramimonadales</taxon>
        <taxon>Pyramimonadaceae</taxon>
        <taxon>Cymbomonas</taxon>
    </lineage>
</organism>
<dbReference type="InterPro" id="IPR016438">
    <property type="entry name" value="SKI2-like"/>
</dbReference>
<feature type="domain" description="Helicase C-terminal" evidence="11">
    <location>
        <begin position="371"/>
        <end position="566"/>
    </location>
</feature>
<sequence length="1096" mass="121297">MEVETNAALKRKHESSPVESASSKRVIHGTTVPEEGEPVKTCVHEVALPAGTDAASFTPVTAQWPPIGLSEPAKEYAFKLDPFQATAANCLERRESVLVAAHTSAGKTVVAEYAIAMSIRDKQRVIYTSPLKALSNQKYRELNEEFGDVGLMTGDVTINPNASCLVMTTEVMRSMLYRGSEVMREVAWVIYDEIHYLRHLSTSTSTTVNCLPTVGWQAERALSWRREPEREAVWPEGGLSWRRDPERGVVWEESIIMSPVGTRFAFLSATIPNALEFAQWIAQLHKKPCHVVYTDYRPTPLEHYIFPTGGDGIHLVVDKKGVFRDKNFQRAVAVVSASGKAAAATKAKKDAIADKGDKGEKGAKGEEGNADIYKLVKMVVESNWHPCIVFSFSKKEVEHLCNSTTKLDLNNDDEKKLVETVYHSALDILTEDDKKLPQVVSLLPTLRRGIGMHHSGLLPILKEVIEIMFQEGLLKVLFATETFSTGLNMPAKTVIFTSCRKFDGAAFRWVSGGEYIQMSGRAGRRGLDDKGVAIMMLDERMDPQQPPRLLPAHGHATAAVFLKDGDACSGCCVIAKQMVKGKADTLYSAFHVGYNMIINLTRQEGVTTEWLIRHSFRQFQTENALPALEAKVTELEEQYAAVVIEDEPKVEEYAGHCEQLKLLNAERRAICAVPTASLPFLQPGRLVRVMCDPPGRQEGPPVVGGGERTAWGVVVNFHKVGGSEGREVEEDGEEGEGGAAKSTKGELYVVDVLAQCLVEEMPGGRAKSSPLAHGEMGGEARIIPLPLDRVDVLSSVRVHMSKDLRNADNRGAVVKALREVERRFPAGVPELDPRSDMKLKSKDLDKIRRQIESLEGCIARHPLAKSDSLQQRLDTLQAKRNLKHSIKMAKKEHKAATGMVMKDELKARNRVLKKLGYVDQEGLVQLKGQTACEISSSDEIVTTELIFSGLFKTLEVPEVVALVSCLVWTEKGVKSAKVRDELQGPLRTLHDIARRVGNVAKECKMEVEVEEFVEMFSPDLMEIAYAWSRGARFAEVMKMAEIFEGSLVRAMRRLEELLRQISAAAKSIGDDDLMAKMDQAGESVKRDIVFAASLYL</sequence>
<dbReference type="PANTHER" id="PTHR12131:SF25">
    <property type="entry name" value="DEXH-BOX ATP-DEPENDENT RNA HELICASE DEXH9"/>
    <property type="match status" value="1"/>
</dbReference>
<evidence type="ECO:0000256" key="6">
    <source>
        <dbReference type="ARBA" id="ARBA00023242"/>
    </source>
</evidence>
<evidence type="ECO:0000256" key="7">
    <source>
        <dbReference type="ARBA" id="ARBA00061045"/>
    </source>
</evidence>
<dbReference type="PROSITE" id="PS51194">
    <property type="entry name" value="HELICASE_CTER"/>
    <property type="match status" value="1"/>
</dbReference>
<dbReference type="Pfam" id="PF08148">
    <property type="entry name" value="DSHCT"/>
    <property type="match status" value="1"/>
</dbReference>
<evidence type="ECO:0000256" key="2">
    <source>
        <dbReference type="ARBA" id="ARBA00022741"/>
    </source>
</evidence>
<feature type="region of interest" description="Disordered" evidence="9">
    <location>
        <begin position="1"/>
        <end position="33"/>
    </location>
</feature>
<dbReference type="InterPro" id="IPR025696">
    <property type="entry name" value="Beta-barrel_MTR4"/>
</dbReference>
<evidence type="ECO:0000313" key="12">
    <source>
        <dbReference type="EMBL" id="KAK3252649.1"/>
    </source>
</evidence>
<keyword evidence="8" id="KW-0175">Coiled coil</keyword>
<dbReference type="PANTHER" id="PTHR12131">
    <property type="entry name" value="ATP-DEPENDENT RNA AND DNA HELICASE"/>
    <property type="match status" value="1"/>
</dbReference>
<evidence type="ECO:0000256" key="9">
    <source>
        <dbReference type="SAM" id="MobiDB-lite"/>
    </source>
</evidence>
<evidence type="ECO:0000256" key="1">
    <source>
        <dbReference type="ARBA" id="ARBA00004123"/>
    </source>
</evidence>
<evidence type="ECO:0000259" key="11">
    <source>
        <dbReference type="PROSITE" id="PS51194"/>
    </source>
</evidence>
<dbReference type="EMBL" id="LGRX02025293">
    <property type="protein sequence ID" value="KAK3252649.1"/>
    <property type="molecule type" value="Genomic_DNA"/>
</dbReference>
<dbReference type="GO" id="GO:0006401">
    <property type="term" value="P:RNA catabolic process"/>
    <property type="evidence" value="ECO:0007669"/>
    <property type="project" value="InterPro"/>
</dbReference>
<comment type="caution">
    <text evidence="12">The sequence shown here is derived from an EMBL/GenBank/DDBJ whole genome shotgun (WGS) entry which is preliminary data.</text>
</comment>
<gene>
    <name evidence="12" type="ORF">CYMTET_38064</name>
</gene>
<dbReference type="Pfam" id="PF00270">
    <property type="entry name" value="DEAD"/>
    <property type="match status" value="1"/>
</dbReference>
<accession>A0AAE0CE77</accession>
<dbReference type="Gene3D" id="2.40.30.300">
    <property type="match status" value="1"/>
</dbReference>
<dbReference type="AlphaFoldDB" id="A0AAE0CE77"/>
<dbReference type="InterPro" id="IPR011545">
    <property type="entry name" value="DEAD/DEAH_box_helicase_dom"/>
</dbReference>
<keyword evidence="3" id="KW-0378">Hydrolase</keyword>
<keyword evidence="6" id="KW-0539">Nucleus</keyword>
<dbReference type="PROSITE" id="PS51192">
    <property type="entry name" value="HELICASE_ATP_BIND_1"/>
    <property type="match status" value="1"/>
</dbReference>
<dbReference type="SMART" id="SM00490">
    <property type="entry name" value="HELICc"/>
    <property type="match status" value="1"/>
</dbReference>
<dbReference type="SMART" id="SM00487">
    <property type="entry name" value="DEXDc"/>
    <property type="match status" value="1"/>
</dbReference>
<dbReference type="InterPro" id="IPR050699">
    <property type="entry name" value="RNA-DNA_Helicase"/>
</dbReference>
<dbReference type="InterPro" id="IPR001650">
    <property type="entry name" value="Helicase_C-like"/>
</dbReference>
<dbReference type="Gene3D" id="1.20.1500.20">
    <property type="match status" value="1"/>
</dbReference>
<comment type="subcellular location">
    <subcellularLocation>
        <location evidence="1">Nucleus</location>
    </subcellularLocation>
</comment>
<comment type="similarity">
    <text evidence="7">Belongs to the DExH box helicase family. SKI2 subfamily.</text>
</comment>
<dbReference type="InterPro" id="IPR048392">
    <property type="entry name" value="MTR4-like_stalk"/>
</dbReference>
<dbReference type="GO" id="GO:0016787">
    <property type="term" value="F:hydrolase activity"/>
    <property type="evidence" value="ECO:0007669"/>
    <property type="project" value="UniProtKB-KW"/>
</dbReference>
<dbReference type="InterPro" id="IPR027417">
    <property type="entry name" value="P-loop_NTPase"/>
</dbReference>
<feature type="region of interest" description="Disordered" evidence="9">
    <location>
        <begin position="722"/>
        <end position="742"/>
    </location>
</feature>
<keyword evidence="2" id="KW-0547">Nucleotide-binding</keyword>
<dbReference type="Gene3D" id="1.10.3380.30">
    <property type="match status" value="1"/>
</dbReference>
<dbReference type="GO" id="GO:0003723">
    <property type="term" value="F:RNA binding"/>
    <property type="evidence" value="ECO:0007669"/>
    <property type="project" value="InterPro"/>
</dbReference>
<protein>
    <submittedName>
        <fullName evidence="12">Uncharacterized protein</fullName>
    </submittedName>
</protein>
<feature type="domain" description="Helicase ATP-binding" evidence="10">
    <location>
        <begin position="88"/>
        <end position="289"/>
    </location>
</feature>
<dbReference type="Pfam" id="PF21408">
    <property type="entry name" value="MTR4-like_stalk"/>
    <property type="match status" value="1"/>
</dbReference>
<keyword evidence="13" id="KW-1185">Reference proteome</keyword>
<dbReference type="Pfam" id="PF00271">
    <property type="entry name" value="Helicase_C"/>
    <property type="match status" value="1"/>
</dbReference>
<evidence type="ECO:0000256" key="5">
    <source>
        <dbReference type="ARBA" id="ARBA00022840"/>
    </source>
</evidence>
<proteinExistence type="inferred from homology"/>
<evidence type="ECO:0000256" key="4">
    <source>
        <dbReference type="ARBA" id="ARBA00022806"/>
    </source>
</evidence>
<reference evidence="12 13" key="1">
    <citation type="journal article" date="2015" name="Genome Biol. Evol.">
        <title>Comparative Genomics of a Bacterivorous Green Alga Reveals Evolutionary Causalities and Consequences of Phago-Mixotrophic Mode of Nutrition.</title>
        <authorList>
            <person name="Burns J.A."/>
            <person name="Paasch A."/>
            <person name="Narechania A."/>
            <person name="Kim E."/>
        </authorList>
    </citation>
    <scope>NUCLEOTIDE SEQUENCE [LARGE SCALE GENOMIC DNA]</scope>
    <source>
        <strain evidence="12 13">PLY_AMNH</strain>
    </source>
</reference>
<dbReference type="GO" id="GO:0000460">
    <property type="term" value="P:maturation of 5.8S rRNA"/>
    <property type="evidence" value="ECO:0007669"/>
    <property type="project" value="TreeGrafter"/>
</dbReference>
<dbReference type="GO" id="GO:0005634">
    <property type="term" value="C:nucleus"/>
    <property type="evidence" value="ECO:0007669"/>
    <property type="project" value="UniProtKB-SubCell"/>
</dbReference>
<dbReference type="FunFam" id="3.40.50.300:FF:000141">
    <property type="entry name" value="ATP-dependent RNA helicase DOB1"/>
    <property type="match status" value="1"/>
</dbReference>
<dbReference type="SUPFAM" id="SSF52540">
    <property type="entry name" value="P-loop containing nucleoside triphosphate hydrolases"/>
    <property type="match status" value="1"/>
</dbReference>
<dbReference type="InterPro" id="IPR014001">
    <property type="entry name" value="Helicase_ATP-bd"/>
</dbReference>
<keyword evidence="4" id="KW-0347">Helicase</keyword>
<evidence type="ECO:0000256" key="8">
    <source>
        <dbReference type="SAM" id="Coils"/>
    </source>
</evidence>
<dbReference type="Gene3D" id="3.40.50.300">
    <property type="entry name" value="P-loop containing nucleotide triphosphate hydrolases"/>
    <property type="match status" value="3"/>
</dbReference>
<evidence type="ECO:0000256" key="3">
    <source>
        <dbReference type="ARBA" id="ARBA00022801"/>
    </source>
</evidence>
<feature type="coiled-coil region" evidence="8">
    <location>
        <begin position="1040"/>
        <end position="1067"/>
    </location>
</feature>
<dbReference type="Pfam" id="PF13234">
    <property type="entry name" value="MTR4_beta-barrel"/>
    <property type="match status" value="1"/>
</dbReference>
<feature type="compositionally biased region" description="Acidic residues" evidence="9">
    <location>
        <begin position="727"/>
        <end position="736"/>
    </location>
</feature>
<name>A0AAE0CE77_9CHLO</name>
<evidence type="ECO:0000313" key="13">
    <source>
        <dbReference type="Proteomes" id="UP001190700"/>
    </source>
</evidence>